<comment type="caution">
    <text evidence="13">The sequence shown here is derived from an EMBL/GenBank/DDBJ whole genome shotgun (WGS) entry which is preliminary data.</text>
</comment>
<keyword evidence="4" id="KW-0677">Repeat</keyword>
<evidence type="ECO:0000256" key="3">
    <source>
        <dbReference type="ARBA" id="ARBA00022730"/>
    </source>
</evidence>
<comment type="similarity">
    <text evidence="2">Belongs to the mitochondrion-specific ribosomal protein mS39 family.</text>
</comment>
<feature type="repeat" description="PPR" evidence="12">
    <location>
        <begin position="229"/>
        <end position="263"/>
    </location>
</feature>
<evidence type="ECO:0000256" key="9">
    <source>
        <dbReference type="ARBA" id="ARBA00023128"/>
    </source>
</evidence>
<dbReference type="Pfam" id="PF22330">
    <property type="entry name" value="Rib_mS39_PPR"/>
    <property type="match status" value="1"/>
</dbReference>
<dbReference type="GO" id="GO:0006417">
    <property type="term" value="P:regulation of translation"/>
    <property type="evidence" value="ECO:0007669"/>
    <property type="project" value="UniProtKB-KW"/>
</dbReference>
<keyword evidence="5" id="KW-0810">Translation regulation</keyword>
<reference evidence="13" key="1">
    <citation type="journal article" date="2021" name="Sci. Adv.">
        <title>The American lobster genome reveals insights on longevity, neural, and immune adaptations.</title>
        <authorList>
            <person name="Polinski J.M."/>
            <person name="Zimin A.V."/>
            <person name="Clark K.F."/>
            <person name="Kohn A.B."/>
            <person name="Sadowski N."/>
            <person name="Timp W."/>
            <person name="Ptitsyn A."/>
            <person name="Khanna P."/>
            <person name="Romanova D.Y."/>
            <person name="Williams P."/>
            <person name="Greenwood S.J."/>
            <person name="Moroz L.L."/>
            <person name="Walt D.R."/>
            <person name="Bodnar A.G."/>
        </authorList>
    </citation>
    <scope>NUCLEOTIDE SEQUENCE</scope>
    <source>
        <strain evidence="13">GMGI-L3</strain>
    </source>
</reference>
<keyword evidence="9" id="KW-0496">Mitochondrion</keyword>
<keyword evidence="14" id="KW-1185">Reference proteome</keyword>
<gene>
    <name evidence="13" type="ORF">Hamer_G022798</name>
</gene>
<dbReference type="InterPro" id="IPR011990">
    <property type="entry name" value="TPR-like_helical_dom_sf"/>
</dbReference>
<keyword evidence="3" id="KW-0699">rRNA-binding</keyword>
<evidence type="ECO:0000256" key="10">
    <source>
        <dbReference type="ARBA" id="ARBA00023274"/>
    </source>
</evidence>
<dbReference type="GO" id="GO:0043024">
    <property type="term" value="F:ribosomal small subunit binding"/>
    <property type="evidence" value="ECO:0007669"/>
    <property type="project" value="InterPro"/>
</dbReference>
<evidence type="ECO:0000256" key="1">
    <source>
        <dbReference type="ARBA" id="ARBA00004173"/>
    </source>
</evidence>
<evidence type="ECO:0000256" key="6">
    <source>
        <dbReference type="ARBA" id="ARBA00022884"/>
    </source>
</evidence>
<evidence type="ECO:0000256" key="12">
    <source>
        <dbReference type="PROSITE-ProRule" id="PRU00708"/>
    </source>
</evidence>
<evidence type="ECO:0000256" key="8">
    <source>
        <dbReference type="ARBA" id="ARBA00022980"/>
    </source>
</evidence>
<evidence type="ECO:0000256" key="7">
    <source>
        <dbReference type="ARBA" id="ARBA00022946"/>
    </source>
</evidence>
<evidence type="ECO:0000256" key="4">
    <source>
        <dbReference type="ARBA" id="ARBA00022737"/>
    </source>
</evidence>
<proteinExistence type="inferred from homology"/>
<dbReference type="Pfam" id="PF13812">
    <property type="entry name" value="PPR_3"/>
    <property type="match status" value="1"/>
</dbReference>
<dbReference type="InterPro" id="IPR055063">
    <property type="entry name" value="Rib_mS39_PPR"/>
</dbReference>
<evidence type="ECO:0000313" key="13">
    <source>
        <dbReference type="EMBL" id="KAG7167330.1"/>
    </source>
</evidence>
<keyword evidence="10" id="KW-0687">Ribonucleoprotein</keyword>
<name>A0A8J5MWR0_HOMAM</name>
<organism evidence="13 14">
    <name type="scientific">Homarus americanus</name>
    <name type="common">American lobster</name>
    <dbReference type="NCBI Taxonomy" id="6706"/>
    <lineage>
        <taxon>Eukaryota</taxon>
        <taxon>Metazoa</taxon>
        <taxon>Ecdysozoa</taxon>
        <taxon>Arthropoda</taxon>
        <taxon>Crustacea</taxon>
        <taxon>Multicrustacea</taxon>
        <taxon>Malacostraca</taxon>
        <taxon>Eumalacostraca</taxon>
        <taxon>Eucarida</taxon>
        <taxon>Decapoda</taxon>
        <taxon>Pleocyemata</taxon>
        <taxon>Astacidea</taxon>
        <taxon>Nephropoidea</taxon>
        <taxon>Nephropidae</taxon>
        <taxon>Homarus</taxon>
    </lineage>
</organism>
<dbReference type="AlphaFoldDB" id="A0A8J5MWR0"/>
<dbReference type="EMBL" id="JAHLQT010021714">
    <property type="protein sequence ID" value="KAG7167330.1"/>
    <property type="molecule type" value="Genomic_DNA"/>
</dbReference>
<sequence length="632" mass="71529">MSVNLSSRTSIRLLHSLMKRSSVYSTGILHHGLTTSSQLSTDKIIVPNRIPRSSTAILEALASTVSRDTSGPHYKYHDDPYLTPASNLVKRTFSLSKEAGRKAARCIRDENASLFTHRPDDPFIEDFFPKTSYTEESNVSEETLHDLIQKCSVSDAITVYHICKSKAVELSDKVRQELLELVSYYNCEDPLDKDWVEERWYRQGVLTVRKTWKDNGLAEELFESLSNRGPAAYSALIRGMAQYLQVDRAWQLYQECREKDIPLDAHTYNSLIRVASYLRDAFELRWQLELLTTMAESGIDPNLGTLNSTLEALGQVASWRQARQISLQVLAEFNSLGIQPSLASYYYLLTIHCRERGPISHILIDILDHIEGKEFSSLDVARRVDDLLHTGSNYDLIGDSYKESIYYRHYFGLACSSLTIDDFMLLYQELVPHIYTPEPGVMGEVLRSVGVQEAFEYLPQLWSDMIVFDHTNQERLVTLVLSALSKYRPSQEQEQLTRQLADIAWDIWTRVQGQDETRRQKVSWTGQMIGDLITTLVYCGEYGKASEVMKEANTNAHNVLGAIPITSLHTLNEVAVDKKDADIAVSIVIYALDAGHQEAGEMAKQLQSKLTLSTQNRAKLSSVFGSELLSSP</sequence>
<dbReference type="InterPro" id="IPR002885">
    <property type="entry name" value="PPR_rpt"/>
</dbReference>
<evidence type="ECO:0000256" key="11">
    <source>
        <dbReference type="ARBA" id="ARBA00035134"/>
    </source>
</evidence>
<evidence type="ECO:0000313" key="14">
    <source>
        <dbReference type="Proteomes" id="UP000747542"/>
    </source>
</evidence>
<dbReference type="GO" id="GO:1990904">
    <property type="term" value="C:ribonucleoprotein complex"/>
    <property type="evidence" value="ECO:0007669"/>
    <property type="project" value="UniProtKB-KW"/>
</dbReference>
<keyword evidence="7" id="KW-0809">Transit peptide</keyword>
<dbReference type="GO" id="GO:0005840">
    <property type="term" value="C:ribosome"/>
    <property type="evidence" value="ECO:0007669"/>
    <property type="project" value="UniProtKB-KW"/>
</dbReference>
<evidence type="ECO:0000256" key="2">
    <source>
        <dbReference type="ARBA" id="ARBA00008551"/>
    </source>
</evidence>
<dbReference type="GO" id="GO:0032543">
    <property type="term" value="P:mitochondrial translation"/>
    <property type="evidence" value="ECO:0007669"/>
    <property type="project" value="InterPro"/>
</dbReference>
<dbReference type="Proteomes" id="UP000747542">
    <property type="component" value="Unassembled WGS sequence"/>
</dbReference>
<keyword evidence="6" id="KW-0694">RNA-binding</keyword>
<dbReference type="PANTHER" id="PTHR16276">
    <property type="entry name" value="PENTATRICOPEPTIDE REPEAT DOMAIN-CONTAINING PROTEIN 3"/>
    <property type="match status" value="1"/>
</dbReference>
<dbReference type="InterPro" id="IPR037387">
    <property type="entry name" value="PTCD3"/>
</dbReference>
<evidence type="ECO:0000256" key="5">
    <source>
        <dbReference type="ARBA" id="ARBA00022845"/>
    </source>
</evidence>
<accession>A0A8J5MWR0</accession>
<comment type="subcellular location">
    <subcellularLocation>
        <location evidence="1">Mitochondrion</location>
    </subcellularLocation>
</comment>
<dbReference type="Gene3D" id="1.25.40.10">
    <property type="entry name" value="Tetratricopeptide repeat domain"/>
    <property type="match status" value="1"/>
</dbReference>
<dbReference type="GO" id="GO:0005739">
    <property type="term" value="C:mitochondrion"/>
    <property type="evidence" value="ECO:0007669"/>
    <property type="project" value="UniProtKB-SubCell"/>
</dbReference>
<dbReference type="GO" id="GO:0019843">
    <property type="term" value="F:rRNA binding"/>
    <property type="evidence" value="ECO:0007669"/>
    <property type="project" value="UniProtKB-KW"/>
</dbReference>
<keyword evidence="8" id="KW-0689">Ribosomal protein</keyword>
<protein>
    <recommendedName>
        <fullName evidence="11">Small ribosomal subunit protein mS39</fullName>
    </recommendedName>
</protein>
<dbReference type="PANTHER" id="PTHR16276:SF1">
    <property type="entry name" value="SMALL RIBOSOMAL SUBUNIT PROTEIN MS39"/>
    <property type="match status" value="1"/>
</dbReference>
<dbReference type="PROSITE" id="PS51375">
    <property type="entry name" value="PPR"/>
    <property type="match status" value="1"/>
</dbReference>